<organism evidence="1 2">
    <name type="scientific">Portunus trituberculatus</name>
    <name type="common">Swimming crab</name>
    <name type="synonym">Neptunus trituberculatus</name>
    <dbReference type="NCBI Taxonomy" id="210409"/>
    <lineage>
        <taxon>Eukaryota</taxon>
        <taxon>Metazoa</taxon>
        <taxon>Ecdysozoa</taxon>
        <taxon>Arthropoda</taxon>
        <taxon>Crustacea</taxon>
        <taxon>Multicrustacea</taxon>
        <taxon>Malacostraca</taxon>
        <taxon>Eumalacostraca</taxon>
        <taxon>Eucarida</taxon>
        <taxon>Decapoda</taxon>
        <taxon>Pleocyemata</taxon>
        <taxon>Brachyura</taxon>
        <taxon>Eubrachyura</taxon>
        <taxon>Portunoidea</taxon>
        <taxon>Portunidae</taxon>
        <taxon>Portuninae</taxon>
        <taxon>Portunus</taxon>
    </lineage>
</organism>
<proteinExistence type="predicted"/>
<dbReference type="Proteomes" id="UP000324222">
    <property type="component" value="Unassembled WGS sequence"/>
</dbReference>
<dbReference type="AlphaFoldDB" id="A0A5B7CTI2"/>
<sequence>MRYCHTLAVQEVPIIRYALQIWEELLKALVMDEMEEESVRANFINCTFEIERSNADCSAELAAEMTRPKKGNEASLPMEMCSNCKYLS</sequence>
<dbReference type="EMBL" id="VSRR010000170">
    <property type="protein sequence ID" value="MPC11576.1"/>
    <property type="molecule type" value="Genomic_DNA"/>
</dbReference>
<gene>
    <name evidence="1" type="ORF">E2C01_004244</name>
</gene>
<name>A0A5B7CTI2_PORTR</name>
<accession>A0A5B7CTI2</accession>
<evidence type="ECO:0000313" key="2">
    <source>
        <dbReference type="Proteomes" id="UP000324222"/>
    </source>
</evidence>
<evidence type="ECO:0000313" key="1">
    <source>
        <dbReference type="EMBL" id="MPC11576.1"/>
    </source>
</evidence>
<reference evidence="1 2" key="1">
    <citation type="submission" date="2019-05" db="EMBL/GenBank/DDBJ databases">
        <title>Another draft genome of Portunus trituberculatus and its Hox gene families provides insights of decapod evolution.</title>
        <authorList>
            <person name="Jeong J.-H."/>
            <person name="Song I."/>
            <person name="Kim S."/>
            <person name="Choi T."/>
            <person name="Kim D."/>
            <person name="Ryu S."/>
            <person name="Kim W."/>
        </authorList>
    </citation>
    <scope>NUCLEOTIDE SEQUENCE [LARGE SCALE GENOMIC DNA]</scope>
    <source>
        <tissue evidence="1">Muscle</tissue>
    </source>
</reference>
<keyword evidence="2" id="KW-1185">Reference proteome</keyword>
<comment type="caution">
    <text evidence="1">The sequence shown here is derived from an EMBL/GenBank/DDBJ whole genome shotgun (WGS) entry which is preliminary data.</text>
</comment>
<protein>
    <submittedName>
        <fullName evidence="1">Uncharacterized protein</fullName>
    </submittedName>
</protein>